<keyword evidence="3" id="KW-0227">DNA damage</keyword>
<dbReference type="AlphaFoldDB" id="A0A447KSN7"/>
<keyword evidence="4 10" id="KW-0378">Hydrolase</keyword>
<keyword evidence="6" id="KW-0269">Exonuclease</keyword>
<name>A0A447KSN7_SEROD</name>
<dbReference type="GO" id="GO:0006310">
    <property type="term" value="P:DNA recombination"/>
    <property type="evidence" value="ECO:0007669"/>
    <property type="project" value="TreeGrafter"/>
</dbReference>
<keyword evidence="1" id="KW-0540">Nuclease</keyword>
<dbReference type="InterPro" id="IPR027417">
    <property type="entry name" value="P-loop_NTPase"/>
</dbReference>
<dbReference type="Pfam" id="PF04257">
    <property type="entry name" value="Exonuc_V_gamma"/>
    <property type="match status" value="1"/>
</dbReference>
<dbReference type="EMBL" id="LR134117">
    <property type="protein sequence ID" value="VDZ58529.1"/>
    <property type="molecule type" value="Genomic_DNA"/>
</dbReference>
<evidence type="ECO:0000313" key="10">
    <source>
        <dbReference type="EMBL" id="VDZ58529.1"/>
    </source>
</evidence>
<evidence type="ECO:0000256" key="4">
    <source>
        <dbReference type="ARBA" id="ARBA00022801"/>
    </source>
</evidence>
<evidence type="ECO:0000256" key="1">
    <source>
        <dbReference type="ARBA" id="ARBA00022722"/>
    </source>
</evidence>
<evidence type="ECO:0000256" key="8">
    <source>
        <dbReference type="ARBA" id="ARBA00023125"/>
    </source>
</evidence>
<evidence type="ECO:0000256" key="6">
    <source>
        <dbReference type="ARBA" id="ARBA00022839"/>
    </source>
</evidence>
<keyword evidence="2" id="KW-0547">Nucleotide-binding</keyword>
<dbReference type="GO" id="GO:0003677">
    <property type="term" value="F:DNA binding"/>
    <property type="evidence" value="ECO:0007669"/>
    <property type="project" value="UniProtKB-KW"/>
</dbReference>
<dbReference type="PANTHER" id="PTHR30591">
    <property type="entry name" value="RECBCD ENZYME SUBUNIT RECC"/>
    <property type="match status" value="1"/>
</dbReference>
<dbReference type="InterPro" id="IPR013986">
    <property type="entry name" value="DExx_box_DNA_helicase_dom_sf"/>
</dbReference>
<keyword evidence="9" id="KW-0234">DNA repair</keyword>
<keyword evidence="5" id="KW-0347">Helicase</keyword>
<dbReference type="Gene3D" id="1.10.10.160">
    <property type="match status" value="1"/>
</dbReference>
<keyword evidence="7" id="KW-0067">ATP-binding</keyword>
<protein>
    <submittedName>
        <fullName evidence="10">Exodeoxyribonuclease V gamma chain</fullName>
        <ecNumber evidence="10">3.1.11.5</ecNumber>
    </submittedName>
</protein>
<proteinExistence type="predicted"/>
<dbReference type="EC" id="3.1.11.5" evidence="10"/>
<evidence type="ECO:0000256" key="9">
    <source>
        <dbReference type="ARBA" id="ARBA00023204"/>
    </source>
</evidence>
<dbReference type="GO" id="GO:0006281">
    <property type="term" value="P:DNA repair"/>
    <property type="evidence" value="ECO:0007669"/>
    <property type="project" value="UniProtKB-KW"/>
</dbReference>
<gene>
    <name evidence="10" type="primary">recC_1</name>
    <name evidence="10" type="ORF">NCTC11214_02812</name>
</gene>
<organism evidence="10 11">
    <name type="scientific">Serratia odorifera</name>
    <dbReference type="NCBI Taxonomy" id="618"/>
    <lineage>
        <taxon>Bacteria</taxon>
        <taxon>Pseudomonadati</taxon>
        <taxon>Pseudomonadota</taxon>
        <taxon>Gammaproteobacteria</taxon>
        <taxon>Enterobacterales</taxon>
        <taxon>Yersiniaceae</taxon>
        <taxon>Serratia</taxon>
    </lineage>
</organism>
<dbReference type="KEGG" id="sof:NCTC11214_02812"/>
<dbReference type="GO" id="GO:0005524">
    <property type="term" value="F:ATP binding"/>
    <property type="evidence" value="ECO:0007669"/>
    <property type="project" value="UniProtKB-KW"/>
</dbReference>
<dbReference type="GO" id="GO:0004386">
    <property type="term" value="F:helicase activity"/>
    <property type="evidence" value="ECO:0007669"/>
    <property type="project" value="UniProtKB-KW"/>
</dbReference>
<accession>A0A447KSN7</accession>
<evidence type="ECO:0000313" key="11">
    <source>
        <dbReference type="Proteomes" id="UP000281391"/>
    </source>
</evidence>
<evidence type="ECO:0000256" key="3">
    <source>
        <dbReference type="ARBA" id="ARBA00022763"/>
    </source>
</evidence>
<dbReference type="SUPFAM" id="SSF52540">
    <property type="entry name" value="P-loop containing nucleoside triphosphate hydrolases"/>
    <property type="match status" value="1"/>
</dbReference>
<dbReference type="Gene3D" id="3.40.50.10930">
    <property type="match status" value="1"/>
</dbReference>
<evidence type="ECO:0000256" key="5">
    <source>
        <dbReference type="ARBA" id="ARBA00022806"/>
    </source>
</evidence>
<evidence type="ECO:0000256" key="2">
    <source>
        <dbReference type="ARBA" id="ARBA00022741"/>
    </source>
</evidence>
<sequence length="135" mass="15226">MFTVYHSNQLDLLKTLTSALIDREPLADPFQAEVILVQSPGMAQWLQMQLAEQFGIAANIAFPLPASFIWEMFTRVLPGIPQESAFSKDAMTWKLMWLLPDMLTEPEFVSLQHYLSDGRRQAQNPSVGRASGRSV</sequence>
<reference evidence="10 11" key="1">
    <citation type="submission" date="2018-12" db="EMBL/GenBank/DDBJ databases">
        <authorList>
            <consortium name="Pathogen Informatics"/>
        </authorList>
    </citation>
    <scope>NUCLEOTIDE SEQUENCE [LARGE SCALE GENOMIC DNA]</scope>
    <source>
        <strain evidence="10 11">NCTC11214</strain>
    </source>
</reference>
<keyword evidence="8" id="KW-0238">DNA-binding</keyword>
<evidence type="ECO:0000256" key="7">
    <source>
        <dbReference type="ARBA" id="ARBA00022840"/>
    </source>
</evidence>
<dbReference type="GO" id="GO:0008854">
    <property type="term" value="F:exodeoxyribonuclease V activity"/>
    <property type="evidence" value="ECO:0007669"/>
    <property type="project" value="UniProtKB-EC"/>
</dbReference>
<dbReference type="Proteomes" id="UP000281391">
    <property type="component" value="Chromosome"/>
</dbReference>
<dbReference type="PANTHER" id="PTHR30591:SF1">
    <property type="entry name" value="RECBCD ENZYME SUBUNIT RECC"/>
    <property type="match status" value="1"/>
</dbReference>